<gene>
    <name evidence="3" type="ORF">AWC29_28725</name>
    <name evidence="2" type="ORF">BN973_00364</name>
</gene>
<dbReference type="Pfam" id="PF05050">
    <property type="entry name" value="Methyltransf_21"/>
    <property type="match status" value="1"/>
</dbReference>
<dbReference type="HOGENOM" id="CLU_068034_2_1_11"/>
<dbReference type="AlphaFoldDB" id="A0A024JQW2"/>
<dbReference type="Proteomes" id="UP000028880">
    <property type="component" value="Unassembled WGS sequence"/>
</dbReference>
<dbReference type="Proteomes" id="UP000193710">
    <property type="component" value="Unassembled WGS sequence"/>
</dbReference>
<dbReference type="EMBL" id="HG964446">
    <property type="protein sequence ID" value="CDO86026.1"/>
    <property type="molecule type" value="Genomic_DNA"/>
</dbReference>
<dbReference type="Gene3D" id="3.40.50.150">
    <property type="entry name" value="Vaccinia Virus protein VP39"/>
    <property type="match status" value="1"/>
</dbReference>
<dbReference type="NCBIfam" id="TIGR01444">
    <property type="entry name" value="fkbM_fam"/>
    <property type="match status" value="1"/>
</dbReference>
<dbReference type="EMBL" id="LQPY01000042">
    <property type="protein sequence ID" value="ORW98982.1"/>
    <property type="molecule type" value="Genomic_DNA"/>
</dbReference>
<dbReference type="RefSeq" id="WP_051641069.1">
    <property type="nucleotide sequence ID" value="NZ_HG964446.1"/>
</dbReference>
<proteinExistence type="predicted"/>
<accession>A0A024JQW2</accession>
<sequence length="248" mass="27514">MGLYWITNRAEKEVKNYHSELEWRRNFVNELKTRGVDVVIDVGANSGQYARRLREADFDGRVVSFEPLSGPYSRLHRVASKLPLWDCRQCALGDFDGATTMNVAGNAGESSSILPMLQLHRDIFPTANYIGTEEVTVSRLDSVASEVLVPDEVAFLKIDVQGFEKQVIEGGRATIIGRCVGIELELSFEPLYEGGMLIDEAFALLDSLGFALKGLVPGFMDPRAGRMLQADGVFFRVDDRALIEMDCG</sequence>
<dbReference type="eggNOG" id="COG2242">
    <property type="taxonomic scope" value="Bacteria"/>
</dbReference>
<evidence type="ECO:0000313" key="4">
    <source>
        <dbReference type="Proteomes" id="UP000193710"/>
    </source>
</evidence>
<evidence type="ECO:0000259" key="1">
    <source>
        <dbReference type="Pfam" id="PF05050"/>
    </source>
</evidence>
<keyword evidence="4" id="KW-1185">Reference proteome</keyword>
<reference evidence="3 4" key="3">
    <citation type="submission" date="2016-01" db="EMBL/GenBank/DDBJ databases">
        <title>The new phylogeny of the genus Mycobacterium.</title>
        <authorList>
            <person name="Tarcisio F."/>
            <person name="Conor M."/>
            <person name="Antonella G."/>
            <person name="Elisabetta G."/>
            <person name="Giulia F.S."/>
            <person name="Sara T."/>
            <person name="Anna F."/>
            <person name="Clotilde B."/>
            <person name="Roberto B."/>
            <person name="Veronica D.S."/>
            <person name="Fabio R."/>
            <person name="Monica P."/>
            <person name="Olivier J."/>
            <person name="Enrico T."/>
            <person name="Nicola S."/>
        </authorList>
    </citation>
    <scope>NUCLEOTIDE SEQUENCE [LARGE SCALE GENOMIC DNA]</scope>
    <source>
        <strain evidence="3 4">DSM 44626</strain>
    </source>
</reference>
<dbReference type="SUPFAM" id="SSF53335">
    <property type="entry name" value="S-adenosyl-L-methionine-dependent methyltransferases"/>
    <property type="match status" value="1"/>
</dbReference>
<dbReference type="PANTHER" id="PTHR36973">
    <property type="entry name" value="SLL1456 PROTEIN-RELATED"/>
    <property type="match status" value="1"/>
</dbReference>
<name>A0A024JQW2_9MYCO</name>
<reference evidence="2" key="1">
    <citation type="journal article" date="2014" name="Genome Announc.">
        <title>Draft Genome Sequence of Mycobacterium triplex DSM 44626.</title>
        <authorList>
            <person name="Sassi M."/>
            <person name="Croce O."/>
            <person name="Robert C."/>
            <person name="Raoult D."/>
            <person name="Drancourt M."/>
        </authorList>
    </citation>
    <scope>NUCLEOTIDE SEQUENCE [LARGE SCALE GENOMIC DNA]</scope>
    <source>
        <strain evidence="2">DSM 44626</strain>
    </source>
</reference>
<dbReference type="InterPro" id="IPR006342">
    <property type="entry name" value="FkbM_mtfrase"/>
</dbReference>
<dbReference type="InterPro" id="IPR029063">
    <property type="entry name" value="SAM-dependent_MTases_sf"/>
</dbReference>
<evidence type="ECO:0000313" key="2">
    <source>
        <dbReference type="EMBL" id="CDO86026.1"/>
    </source>
</evidence>
<dbReference type="STRING" id="47839.BN973_00364"/>
<keyword evidence="2" id="KW-0489">Methyltransferase</keyword>
<keyword evidence="2" id="KW-0808">Transferase</keyword>
<dbReference type="GO" id="GO:0008171">
    <property type="term" value="F:O-methyltransferase activity"/>
    <property type="evidence" value="ECO:0007669"/>
    <property type="project" value="TreeGrafter"/>
</dbReference>
<reference evidence="2" key="2">
    <citation type="submission" date="2014-04" db="EMBL/GenBank/DDBJ databases">
        <authorList>
            <person name="Urmite Genomes U."/>
        </authorList>
    </citation>
    <scope>NUCLEOTIDE SEQUENCE</scope>
    <source>
        <strain evidence="2">DSM 44626</strain>
    </source>
</reference>
<dbReference type="OrthoDB" id="4104638at2"/>
<dbReference type="PANTHER" id="PTHR36973:SF4">
    <property type="entry name" value="NODULATION PROTEIN"/>
    <property type="match status" value="1"/>
</dbReference>
<evidence type="ECO:0000313" key="3">
    <source>
        <dbReference type="EMBL" id="ORW98982.1"/>
    </source>
</evidence>
<feature type="domain" description="Methyltransferase FkbM" evidence="1">
    <location>
        <begin position="41"/>
        <end position="210"/>
    </location>
</feature>
<dbReference type="GO" id="GO:0032259">
    <property type="term" value="P:methylation"/>
    <property type="evidence" value="ECO:0007669"/>
    <property type="project" value="UniProtKB-KW"/>
</dbReference>
<protein>
    <submittedName>
        <fullName evidence="2">FkbM family methyltransferase</fullName>
    </submittedName>
</protein>
<organism evidence="2">
    <name type="scientific">Mycobacterium triplex</name>
    <dbReference type="NCBI Taxonomy" id="47839"/>
    <lineage>
        <taxon>Bacteria</taxon>
        <taxon>Bacillati</taxon>
        <taxon>Actinomycetota</taxon>
        <taxon>Actinomycetes</taxon>
        <taxon>Mycobacteriales</taxon>
        <taxon>Mycobacteriaceae</taxon>
        <taxon>Mycobacterium</taxon>
        <taxon>Mycobacterium simiae complex</taxon>
    </lineage>
</organism>
<dbReference type="InterPro" id="IPR053188">
    <property type="entry name" value="FkbM_Methyltransferase"/>
</dbReference>